<protein>
    <submittedName>
        <fullName evidence="1">Uncharacterized protein (DUF1015 family)</fullName>
    </submittedName>
</protein>
<organism evidence="1 2">
    <name type="scientific">Catenisphaera adipataccumulans</name>
    <dbReference type="NCBI Taxonomy" id="700500"/>
    <lineage>
        <taxon>Bacteria</taxon>
        <taxon>Bacillati</taxon>
        <taxon>Bacillota</taxon>
        <taxon>Erysipelotrichia</taxon>
        <taxon>Erysipelotrichales</taxon>
        <taxon>Erysipelotrichaceae</taxon>
        <taxon>Catenisphaera</taxon>
    </lineage>
</organism>
<dbReference type="InterPro" id="IPR008323">
    <property type="entry name" value="UCP033563"/>
</dbReference>
<keyword evidence="2" id="KW-1185">Reference proteome</keyword>
<name>A0A7W8CY88_9FIRM</name>
<dbReference type="PIRSF" id="PIRSF033563">
    <property type="entry name" value="UCP033563"/>
    <property type="match status" value="1"/>
</dbReference>
<comment type="caution">
    <text evidence="1">The sequence shown here is derived from an EMBL/GenBank/DDBJ whole genome shotgun (WGS) entry which is preliminary data.</text>
</comment>
<gene>
    <name evidence="1" type="ORF">HNQ47_001848</name>
</gene>
<accession>A0A7W8CY88</accession>
<evidence type="ECO:0000313" key="2">
    <source>
        <dbReference type="Proteomes" id="UP000539953"/>
    </source>
</evidence>
<dbReference type="PANTHER" id="PTHR36454:SF1">
    <property type="entry name" value="DUF1015 DOMAIN-CONTAINING PROTEIN"/>
    <property type="match status" value="1"/>
</dbReference>
<dbReference type="PANTHER" id="PTHR36454">
    <property type="entry name" value="LMO2823 PROTEIN"/>
    <property type="match status" value="1"/>
</dbReference>
<dbReference type="Proteomes" id="UP000539953">
    <property type="component" value="Unassembled WGS sequence"/>
</dbReference>
<dbReference type="AlphaFoldDB" id="A0A7W8CY88"/>
<dbReference type="RefSeq" id="WP_183329101.1">
    <property type="nucleotide sequence ID" value="NZ_JACHHK010000008.1"/>
</dbReference>
<dbReference type="EMBL" id="JACHHK010000008">
    <property type="protein sequence ID" value="MBB5183807.1"/>
    <property type="molecule type" value="Genomic_DNA"/>
</dbReference>
<dbReference type="Pfam" id="PF06245">
    <property type="entry name" value="DUF1015"/>
    <property type="match status" value="1"/>
</dbReference>
<evidence type="ECO:0000313" key="1">
    <source>
        <dbReference type="EMBL" id="MBB5183807.1"/>
    </source>
</evidence>
<proteinExistence type="predicted"/>
<sequence>MATVKAFRAIRPRADLAEEVASLPYDVFSREEAAAAVKDAPLSFLNIDRPETQFSPDTDMYSMPVYQKADAMLKEQREKGIWVQDDVPCFYLYELTDNGHVQTGFVGVSAVDDYIDGVCRKHEKTTAKKEQDRINHVDTLSAQTGPIYLMYRQTPALANLMQKNKQNEPIYDFILDGIRHRVWVVQADAEAIETAFQDVPSTYIADGHHRAASAVKVSLKRRQEHPNYTGEEEFNYFLSVLFPEDELHIYDYNRFVKDLNGMDRTQWLQRLKTVCTIAPLAKAEHPSCRHQMTMYMRDQWYRLDFREAVIEPFENDPVQSLDVDLLQNLILDPLLGIQDARNDERIEFVGGIRGLKELEKRVDQADQEAAAFAMYPTDVKELLNVADANRLMPPKSTWFEPKLLSGLFIHEIER</sequence>
<reference evidence="1 2" key="1">
    <citation type="submission" date="2020-08" db="EMBL/GenBank/DDBJ databases">
        <title>Genomic Encyclopedia of Type Strains, Phase IV (KMG-IV): sequencing the most valuable type-strain genomes for metagenomic binning, comparative biology and taxonomic classification.</title>
        <authorList>
            <person name="Goeker M."/>
        </authorList>
    </citation>
    <scope>NUCLEOTIDE SEQUENCE [LARGE SCALE GENOMIC DNA]</scope>
    <source>
        <strain evidence="1 2">DSM 25799</strain>
    </source>
</reference>